<reference evidence="1 2" key="1">
    <citation type="journal article" date="2014" name="Genome Announc.">
        <title>Draft Genome Sequence of Streptomyces roseochromogenes subsp. oscitans DS 12.976, Producer of the Aminocoumarin Antibiotic Clorobiocin.</title>
        <authorList>
            <person name="Ruckert C."/>
            <person name="Kalinowski J."/>
            <person name="Heide L."/>
            <person name="Apel A.K."/>
        </authorList>
    </citation>
    <scope>NUCLEOTIDE SEQUENCE [LARGE SCALE GENOMIC DNA]</scope>
    <source>
        <strain evidence="1 2">DS 12.976</strain>
    </source>
</reference>
<accession>V6K6X2</accession>
<dbReference type="EMBL" id="AWQX01000216">
    <property type="protein sequence ID" value="EST27156.1"/>
    <property type="molecule type" value="Genomic_DNA"/>
</dbReference>
<dbReference type="PATRIC" id="fig|1352936.5.peg.5414"/>
<name>V6K6X2_STRRC</name>
<gene>
    <name evidence="1" type="ORF">M878_25955</name>
</gene>
<organism evidence="1 2">
    <name type="scientific">Streptomyces roseochromogenus subsp. oscitans DS 12.976</name>
    <dbReference type="NCBI Taxonomy" id="1352936"/>
    <lineage>
        <taxon>Bacteria</taxon>
        <taxon>Bacillati</taxon>
        <taxon>Actinomycetota</taxon>
        <taxon>Actinomycetes</taxon>
        <taxon>Kitasatosporales</taxon>
        <taxon>Streptomycetaceae</taxon>
        <taxon>Streptomyces</taxon>
    </lineage>
</organism>
<sequence>MPVGEESDLCAAGTWWDAIRAVEATGLRAMEILVEAGDLIGPVILEAGGPEPRLYFLVPKGTAPDWEEPGTVALGVKCHVIVPPAGKTEPSGLHWHRLPSSPRALTQPAALRRALSRARREIYGSAEDSTL</sequence>
<proteinExistence type="predicted"/>
<dbReference type="Proteomes" id="UP000017984">
    <property type="component" value="Chromosome"/>
</dbReference>
<comment type="caution">
    <text evidence="1">The sequence shown here is derived from an EMBL/GenBank/DDBJ whole genome shotgun (WGS) entry which is preliminary data.</text>
</comment>
<protein>
    <submittedName>
        <fullName evidence="1">Uncharacterized protein</fullName>
    </submittedName>
</protein>
<dbReference type="HOGENOM" id="CLU_092429_3_0_11"/>
<evidence type="ECO:0000313" key="2">
    <source>
        <dbReference type="Proteomes" id="UP000017984"/>
    </source>
</evidence>
<keyword evidence="2" id="KW-1185">Reference proteome</keyword>
<evidence type="ECO:0000313" key="1">
    <source>
        <dbReference type="EMBL" id="EST27156.1"/>
    </source>
</evidence>
<dbReference type="AlphaFoldDB" id="V6K6X2"/>